<organism evidence="2 3">
    <name type="scientific">Schistosoma bovis</name>
    <name type="common">Blood fluke</name>
    <dbReference type="NCBI Taxonomy" id="6184"/>
    <lineage>
        <taxon>Eukaryota</taxon>
        <taxon>Metazoa</taxon>
        <taxon>Spiralia</taxon>
        <taxon>Lophotrochozoa</taxon>
        <taxon>Platyhelminthes</taxon>
        <taxon>Trematoda</taxon>
        <taxon>Digenea</taxon>
        <taxon>Strigeidida</taxon>
        <taxon>Schistosomatoidea</taxon>
        <taxon>Schistosomatidae</taxon>
        <taxon>Schistosoma</taxon>
    </lineage>
</organism>
<evidence type="ECO:0000313" key="2">
    <source>
        <dbReference type="EMBL" id="RTG80720.1"/>
    </source>
</evidence>
<name>A0A430PZ40_SCHBO</name>
<dbReference type="EMBL" id="QMKO01003913">
    <property type="protein sequence ID" value="RTG80720.1"/>
    <property type="molecule type" value="Genomic_DNA"/>
</dbReference>
<dbReference type="STRING" id="6184.A0A430PZ40"/>
<reference evidence="2 3" key="1">
    <citation type="journal article" date="2019" name="PLoS Pathog.">
        <title>Genome sequence of the bovine parasite Schistosoma bovis Tanzania.</title>
        <authorList>
            <person name="Oey H."/>
            <person name="Zakrzewski M."/>
            <person name="Gobert G."/>
            <person name="Gravermann K."/>
            <person name="Stoye J."/>
            <person name="Jones M."/>
            <person name="Mcmanus D."/>
            <person name="Krause L."/>
        </authorList>
    </citation>
    <scope>NUCLEOTIDE SEQUENCE [LARGE SCALE GENOMIC DNA]</scope>
    <source>
        <strain evidence="2 3">TAN1997</strain>
    </source>
</reference>
<sequence length="181" mass="20583">MNRSGSLPNISNFCPTSSSSTDVSTQNKGLHGKSLLNLQENKHINNNNHGNNCNDTNMNVYQKNHQTDDEINCWNVNEKPVINNNNNNNSPTIINEQLKEEELDIEDDEQDIELVRQSMLQVILTSNTNDSNDVAILSDGMDDIYSNHSTISEIDIKLLNKQKSFNDHLNNHRKRSGMYQL</sequence>
<feature type="compositionally biased region" description="Polar residues" evidence="1">
    <location>
        <begin position="1"/>
        <end position="28"/>
    </location>
</feature>
<dbReference type="AlphaFoldDB" id="A0A430PZ40"/>
<keyword evidence="3" id="KW-1185">Reference proteome</keyword>
<proteinExistence type="predicted"/>
<accession>A0A430PZ40</accession>
<protein>
    <submittedName>
        <fullName evidence="2">Uncharacterized protein</fullName>
    </submittedName>
</protein>
<feature type="region of interest" description="Disordered" evidence="1">
    <location>
        <begin position="1"/>
        <end position="29"/>
    </location>
</feature>
<evidence type="ECO:0000313" key="3">
    <source>
        <dbReference type="Proteomes" id="UP000290809"/>
    </source>
</evidence>
<evidence type="ECO:0000256" key="1">
    <source>
        <dbReference type="SAM" id="MobiDB-lite"/>
    </source>
</evidence>
<dbReference type="Proteomes" id="UP000290809">
    <property type="component" value="Unassembled WGS sequence"/>
</dbReference>
<gene>
    <name evidence="2" type="ORF">DC041_0002409</name>
</gene>
<comment type="caution">
    <text evidence="2">The sequence shown here is derived from an EMBL/GenBank/DDBJ whole genome shotgun (WGS) entry which is preliminary data.</text>
</comment>